<keyword evidence="3" id="KW-1185">Reference proteome</keyword>
<proteinExistence type="predicted"/>
<feature type="domain" description="DUF6879" evidence="1">
    <location>
        <begin position="8"/>
        <end position="171"/>
    </location>
</feature>
<protein>
    <recommendedName>
        <fullName evidence="1">DUF6879 domain-containing protein</fullName>
    </recommendedName>
</protein>
<evidence type="ECO:0000313" key="3">
    <source>
        <dbReference type="Proteomes" id="UP000568380"/>
    </source>
</evidence>
<dbReference type="RefSeq" id="WP_184972030.1">
    <property type="nucleotide sequence ID" value="NZ_JACHIN010000016.1"/>
</dbReference>
<dbReference type="InterPro" id="IPR049244">
    <property type="entry name" value="DUF6879"/>
</dbReference>
<organism evidence="2 3">
    <name type="scientific">Nonomuraea endophytica</name>
    <dbReference type="NCBI Taxonomy" id="714136"/>
    <lineage>
        <taxon>Bacteria</taxon>
        <taxon>Bacillati</taxon>
        <taxon>Actinomycetota</taxon>
        <taxon>Actinomycetes</taxon>
        <taxon>Streptosporangiales</taxon>
        <taxon>Streptosporangiaceae</taxon>
        <taxon>Nonomuraea</taxon>
    </lineage>
</organism>
<dbReference type="EMBL" id="JACHIN010000016">
    <property type="protein sequence ID" value="MBB5083171.1"/>
    <property type="molecule type" value="Genomic_DNA"/>
</dbReference>
<name>A0A7W8EL13_9ACTN</name>
<evidence type="ECO:0000313" key="2">
    <source>
        <dbReference type="EMBL" id="MBB5083171.1"/>
    </source>
</evidence>
<dbReference type="AlphaFoldDB" id="A0A7W8EL13"/>
<sequence length="173" mass="20129">MELISAEERGEYFATFKREAVHLELRDDYATSDLERERFAAWKASEADDLSWMNPWCDRIRKAIAEGKRYRRACVVSEPLSEYRRFAYDVVGPSVDAGEEIHWVPRRLVSDVALPGNDFWMFDEETVVFAVFSGDGEVVQRQLYTDPDVVKLCADAFKAVWSLSIPHHEYRRV</sequence>
<evidence type="ECO:0000259" key="1">
    <source>
        <dbReference type="Pfam" id="PF21806"/>
    </source>
</evidence>
<comment type="caution">
    <text evidence="2">The sequence shown here is derived from an EMBL/GenBank/DDBJ whole genome shotgun (WGS) entry which is preliminary data.</text>
</comment>
<gene>
    <name evidence="2" type="ORF">HNR40_008674</name>
</gene>
<dbReference type="Pfam" id="PF21806">
    <property type="entry name" value="DUF6879"/>
    <property type="match status" value="1"/>
</dbReference>
<accession>A0A7W8EL13</accession>
<reference evidence="2 3" key="1">
    <citation type="submission" date="2020-08" db="EMBL/GenBank/DDBJ databases">
        <title>Genomic Encyclopedia of Type Strains, Phase IV (KMG-IV): sequencing the most valuable type-strain genomes for metagenomic binning, comparative biology and taxonomic classification.</title>
        <authorList>
            <person name="Goeker M."/>
        </authorList>
    </citation>
    <scope>NUCLEOTIDE SEQUENCE [LARGE SCALE GENOMIC DNA]</scope>
    <source>
        <strain evidence="2 3">DSM 45385</strain>
    </source>
</reference>
<dbReference type="Proteomes" id="UP000568380">
    <property type="component" value="Unassembled WGS sequence"/>
</dbReference>